<dbReference type="InterPro" id="IPR036390">
    <property type="entry name" value="WH_DNA-bd_sf"/>
</dbReference>
<dbReference type="Proteomes" id="UP000732399">
    <property type="component" value="Unassembled WGS sequence"/>
</dbReference>
<evidence type="ECO:0000256" key="3">
    <source>
        <dbReference type="ARBA" id="ARBA00023163"/>
    </source>
</evidence>
<protein>
    <submittedName>
        <fullName evidence="5">FadR family transcriptional regulator</fullName>
    </submittedName>
</protein>
<dbReference type="Gene3D" id="1.10.10.10">
    <property type="entry name" value="Winged helix-like DNA-binding domain superfamily/Winged helix DNA-binding domain"/>
    <property type="match status" value="1"/>
</dbReference>
<dbReference type="SMART" id="SM00345">
    <property type="entry name" value="HTH_GNTR"/>
    <property type="match status" value="1"/>
</dbReference>
<gene>
    <name evidence="5" type="ORF">HBH26_18705</name>
</gene>
<comment type="caution">
    <text evidence="5">The sequence shown here is derived from an EMBL/GenBank/DDBJ whole genome shotgun (WGS) entry which is preliminary data.</text>
</comment>
<dbReference type="InterPro" id="IPR011711">
    <property type="entry name" value="GntR_C"/>
</dbReference>
<organism evidence="5 6">
    <name type="scientific">Sphingomonas corticis</name>
    <dbReference type="NCBI Taxonomy" id="2722791"/>
    <lineage>
        <taxon>Bacteria</taxon>
        <taxon>Pseudomonadati</taxon>
        <taxon>Pseudomonadota</taxon>
        <taxon>Alphaproteobacteria</taxon>
        <taxon>Sphingomonadales</taxon>
        <taxon>Sphingomonadaceae</taxon>
        <taxon>Sphingomonas</taxon>
    </lineage>
</organism>
<dbReference type="PANTHER" id="PTHR43537:SF5">
    <property type="entry name" value="UXU OPERON TRANSCRIPTIONAL REGULATOR"/>
    <property type="match status" value="1"/>
</dbReference>
<sequence length="235" mass="26129">MRADTINDMSTDSTEHLLPSVRKWLSAHRNGGQHRLPPEREMAEQFCISRAQMRKALAVLEGEGQIRRHVGRGTFIVSDAAPTTLAGEEIAARTSPLAAMQARRVVEPELCRLAALHATSAQIEELRTLCTRMRASATWEEYAGLDWRLHNVIAEATGNVLLVEIQELLNGVRRYVVWGHLVKRPAGPAEDYHSFAEHERIVAAIAARDGKGAMAAMLAHLQETHRQMFEGLDDA</sequence>
<dbReference type="PRINTS" id="PR00035">
    <property type="entry name" value="HTHGNTR"/>
</dbReference>
<dbReference type="InterPro" id="IPR000524">
    <property type="entry name" value="Tscrpt_reg_HTH_GntR"/>
</dbReference>
<dbReference type="RefSeq" id="WP_168136160.1">
    <property type="nucleotide sequence ID" value="NZ_JAAVJH010000023.1"/>
</dbReference>
<keyword evidence="1" id="KW-0805">Transcription regulation</keyword>
<evidence type="ECO:0000313" key="6">
    <source>
        <dbReference type="Proteomes" id="UP000732399"/>
    </source>
</evidence>
<accession>A0ABX1CRM7</accession>
<dbReference type="EMBL" id="JAAVJH010000023">
    <property type="protein sequence ID" value="NJR80610.1"/>
    <property type="molecule type" value="Genomic_DNA"/>
</dbReference>
<keyword evidence="6" id="KW-1185">Reference proteome</keyword>
<dbReference type="Pfam" id="PF00392">
    <property type="entry name" value="GntR"/>
    <property type="match status" value="1"/>
</dbReference>
<feature type="domain" description="HTH gntR-type" evidence="4">
    <location>
        <begin position="11"/>
        <end position="79"/>
    </location>
</feature>
<dbReference type="PROSITE" id="PS50949">
    <property type="entry name" value="HTH_GNTR"/>
    <property type="match status" value="1"/>
</dbReference>
<dbReference type="Pfam" id="PF07729">
    <property type="entry name" value="FCD"/>
    <property type="match status" value="1"/>
</dbReference>
<dbReference type="Gene3D" id="1.20.120.530">
    <property type="entry name" value="GntR ligand-binding domain-like"/>
    <property type="match status" value="1"/>
</dbReference>
<evidence type="ECO:0000313" key="5">
    <source>
        <dbReference type="EMBL" id="NJR80610.1"/>
    </source>
</evidence>
<name>A0ABX1CRM7_9SPHN</name>
<proteinExistence type="predicted"/>
<dbReference type="InterPro" id="IPR036388">
    <property type="entry name" value="WH-like_DNA-bd_sf"/>
</dbReference>
<reference evidence="5 6" key="1">
    <citation type="submission" date="2020-03" db="EMBL/GenBank/DDBJ databases">
        <authorList>
            <person name="Wang L."/>
            <person name="He N."/>
            <person name="Li Y."/>
            <person name="Fang Y."/>
            <person name="Zhang F."/>
        </authorList>
    </citation>
    <scope>NUCLEOTIDE SEQUENCE [LARGE SCALE GENOMIC DNA]</scope>
    <source>
        <strain evidence="5 6">36D10-4-7</strain>
    </source>
</reference>
<dbReference type="PANTHER" id="PTHR43537">
    <property type="entry name" value="TRANSCRIPTIONAL REGULATOR, GNTR FAMILY"/>
    <property type="match status" value="1"/>
</dbReference>
<dbReference type="InterPro" id="IPR008920">
    <property type="entry name" value="TF_FadR/GntR_C"/>
</dbReference>
<dbReference type="SMART" id="SM00895">
    <property type="entry name" value="FCD"/>
    <property type="match status" value="1"/>
</dbReference>
<evidence type="ECO:0000256" key="1">
    <source>
        <dbReference type="ARBA" id="ARBA00023015"/>
    </source>
</evidence>
<dbReference type="SUPFAM" id="SSF48008">
    <property type="entry name" value="GntR ligand-binding domain-like"/>
    <property type="match status" value="1"/>
</dbReference>
<dbReference type="SUPFAM" id="SSF46785">
    <property type="entry name" value="Winged helix' DNA-binding domain"/>
    <property type="match status" value="1"/>
</dbReference>
<keyword evidence="3" id="KW-0804">Transcription</keyword>
<keyword evidence="2" id="KW-0238">DNA-binding</keyword>
<evidence type="ECO:0000256" key="2">
    <source>
        <dbReference type="ARBA" id="ARBA00023125"/>
    </source>
</evidence>
<evidence type="ECO:0000259" key="4">
    <source>
        <dbReference type="PROSITE" id="PS50949"/>
    </source>
</evidence>